<proteinExistence type="predicted"/>
<sequence length="429" mass="50273">MLDELSEKGCLKFSWISQSMQNEFPFCQNTEKHEMQNSCQASQYHNQLFGWFENVEPIYGKLHNFGDYGNITDMIADGKDIIILEKNKFTKKNSKSINFVIFETQNENVQAFLNREENVNVESLIFDRDENENYETLLNLEKKNEMFIGKNEIQIQRQLGQGHFGYVQLATLTHEFKVINVVVKKLKPKYYNESDVFEEIQTLHSCKHPNIVEFIGTTKLNVIDLDRNKNVEQICIIIEYMCGGDLRKYLDNPSSNHTIETCFNFTFQILNALIYLSQKLIVHRDLAARNCLLDETAEIVKLCDFGLARFTDANNEYIQKNFTIKGDVWSFGILLWEIFERGYPYNGMNSNEVLEFIQQGGRLHKPISSPDDLYEIMRSCWNENPELRPKFEDIKKNIQIIYNSNENAESNYNCFDTEYEIPIQPKLKC</sequence>
<dbReference type="Proteomes" id="UP000887579">
    <property type="component" value="Unplaced"/>
</dbReference>
<dbReference type="WBParaSite" id="ES5_v2.g17681.t1">
    <property type="protein sequence ID" value="ES5_v2.g17681.t1"/>
    <property type="gene ID" value="ES5_v2.g17681"/>
</dbReference>
<accession>A0AC34FJT2</accession>
<protein>
    <submittedName>
        <fullName evidence="2">Protein kinase domain-containing protein</fullName>
    </submittedName>
</protein>
<evidence type="ECO:0000313" key="2">
    <source>
        <dbReference type="WBParaSite" id="ES5_v2.g17681.t1"/>
    </source>
</evidence>
<name>A0AC34FJT2_9BILA</name>
<organism evidence="1 2">
    <name type="scientific">Panagrolaimus sp. ES5</name>
    <dbReference type="NCBI Taxonomy" id="591445"/>
    <lineage>
        <taxon>Eukaryota</taxon>
        <taxon>Metazoa</taxon>
        <taxon>Ecdysozoa</taxon>
        <taxon>Nematoda</taxon>
        <taxon>Chromadorea</taxon>
        <taxon>Rhabditida</taxon>
        <taxon>Tylenchina</taxon>
        <taxon>Panagrolaimomorpha</taxon>
        <taxon>Panagrolaimoidea</taxon>
        <taxon>Panagrolaimidae</taxon>
        <taxon>Panagrolaimus</taxon>
    </lineage>
</organism>
<evidence type="ECO:0000313" key="1">
    <source>
        <dbReference type="Proteomes" id="UP000887579"/>
    </source>
</evidence>
<reference evidence="2" key="1">
    <citation type="submission" date="2022-11" db="UniProtKB">
        <authorList>
            <consortium name="WormBaseParasite"/>
        </authorList>
    </citation>
    <scope>IDENTIFICATION</scope>
</reference>